<feature type="compositionally biased region" description="Basic residues" evidence="1">
    <location>
        <begin position="88"/>
        <end position="101"/>
    </location>
</feature>
<evidence type="ECO:0000313" key="2">
    <source>
        <dbReference type="EMBL" id="GIJ50815.1"/>
    </source>
</evidence>
<proteinExistence type="predicted"/>
<gene>
    <name evidence="2" type="ORF">Val02_77010</name>
</gene>
<dbReference type="EMBL" id="BOPF01000039">
    <property type="protein sequence ID" value="GIJ50815.1"/>
    <property type="molecule type" value="Genomic_DNA"/>
</dbReference>
<sequence>MSRRSSTHSRRLTPTRYPPNGSVHGPVGTPVPRFTTTRPSGSRHRLPQSDTACGPAWVRAVAAALSYIYAVLGPAGPCVRLRLRRLARSTQKKAGSRRTRPPSREEI</sequence>
<feature type="region of interest" description="Disordered" evidence="1">
    <location>
        <begin position="1"/>
        <end position="51"/>
    </location>
</feature>
<keyword evidence="3" id="KW-1185">Reference proteome</keyword>
<feature type="compositionally biased region" description="Basic residues" evidence="1">
    <location>
        <begin position="1"/>
        <end position="13"/>
    </location>
</feature>
<evidence type="ECO:0000256" key="1">
    <source>
        <dbReference type="SAM" id="MobiDB-lite"/>
    </source>
</evidence>
<protein>
    <submittedName>
        <fullName evidence="2">Uncharacterized protein</fullName>
    </submittedName>
</protein>
<comment type="caution">
    <text evidence="2">The sequence shown here is derived from an EMBL/GenBank/DDBJ whole genome shotgun (WGS) entry which is preliminary data.</text>
</comment>
<name>A0A8J4DU11_9ACTN</name>
<reference evidence="2" key="1">
    <citation type="submission" date="2021-01" db="EMBL/GenBank/DDBJ databases">
        <title>Whole genome shotgun sequence of Virgisporangium aliadipatigenens NBRC 105644.</title>
        <authorList>
            <person name="Komaki H."/>
            <person name="Tamura T."/>
        </authorList>
    </citation>
    <scope>NUCLEOTIDE SEQUENCE</scope>
    <source>
        <strain evidence="2">NBRC 105644</strain>
    </source>
</reference>
<feature type="region of interest" description="Disordered" evidence="1">
    <location>
        <begin position="88"/>
        <end position="107"/>
    </location>
</feature>
<accession>A0A8J4DU11</accession>
<evidence type="ECO:0000313" key="3">
    <source>
        <dbReference type="Proteomes" id="UP000619260"/>
    </source>
</evidence>
<dbReference type="Proteomes" id="UP000619260">
    <property type="component" value="Unassembled WGS sequence"/>
</dbReference>
<organism evidence="2 3">
    <name type="scientific">Virgisporangium aliadipatigenens</name>
    <dbReference type="NCBI Taxonomy" id="741659"/>
    <lineage>
        <taxon>Bacteria</taxon>
        <taxon>Bacillati</taxon>
        <taxon>Actinomycetota</taxon>
        <taxon>Actinomycetes</taxon>
        <taxon>Micromonosporales</taxon>
        <taxon>Micromonosporaceae</taxon>
        <taxon>Virgisporangium</taxon>
    </lineage>
</organism>
<dbReference type="AlphaFoldDB" id="A0A8J4DU11"/>